<dbReference type="STRING" id="604089.SAMN04487942_1721"/>
<organism evidence="1 2">
    <name type="scientific">Flavobacterium sinopsychrotolerans</name>
    <dbReference type="NCBI Taxonomy" id="604089"/>
    <lineage>
        <taxon>Bacteria</taxon>
        <taxon>Pseudomonadati</taxon>
        <taxon>Bacteroidota</taxon>
        <taxon>Flavobacteriia</taxon>
        <taxon>Flavobacteriales</taxon>
        <taxon>Flavobacteriaceae</taxon>
        <taxon>Flavobacterium</taxon>
    </lineage>
</organism>
<evidence type="ECO:0000313" key="2">
    <source>
        <dbReference type="Proteomes" id="UP000198657"/>
    </source>
</evidence>
<accession>A0A1H8LX72</accession>
<keyword evidence="2" id="KW-1185">Reference proteome</keyword>
<gene>
    <name evidence="1" type="ORF">SAMN04487942_1721</name>
</gene>
<dbReference type="EMBL" id="FODN01000003">
    <property type="protein sequence ID" value="SEO09713.1"/>
    <property type="molecule type" value="Genomic_DNA"/>
</dbReference>
<dbReference type="AlphaFoldDB" id="A0A1H8LX72"/>
<evidence type="ECO:0000313" key="1">
    <source>
        <dbReference type="EMBL" id="SEO09713.1"/>
    </source>
</evidence>
<sequence>MILKFNDLILSEGKDIQDLTFDFIYKKIGLFISKPDFFYNDLIPNTLRGYHELMSPFKSEDDNLNKFIRYLGNRVTSEFNNEKTSIFKRLEDCNDLIFNVVLLNSLLKLSDDSISEIETDILKAKNPNNISISDICLSFQYLEESFDINDHISRKFINYLKIYTSLRFLKANSSIQENLFKGGLVNDNFEVFPVIQSDSRRRRRDFFEFNLKPFHNELNDLQKIWLINFLPYLGKYDSKYRLTDERIFERIRKFSIYDNAMFSPLYPFVSIFILEANNYDFLNNNNNNNNNVIQFINECKDWSINNYELKILFTNIEFVKEFLDKLDDFTTNYREPHISYSKTINDYLFKGFVFCFDQLKLKYKFLDHIENDVMINNPIFKFWLENETDCNNIIENVFNRINKNQPYNRNTIENANLVLEKYAKYFDKNSKNSQQGTKQAINNLIKVFEKDIEVYKDLKKYRNLMDRQFNSGFNNIYSLLLKIANG</sequence>
<reference evidence="2" key="1">
    <citation type="submission" date="2016-10" db="EMBL/GenBank/DDBJ databases">
        <authorList>
            <person name="Varghese N."/>
            <person name="Submissions S."/>
        </authorList>
    </citation>
    <scope>NUCLEOTIDE SEQUENCE [LARGE SCALE GENOMIC DNA]</scope>
    <source>
        <strain evidence="2">CGMCC 1.8704</strain>
    </source>
</reference>
<dbReference type="RefSeq" id="WP_091169293.1">
    <property type="nucleotide sequence ID" value="NZ_FODN01000003.1"/>
</dbReference>
<name>A0A1H8LX72_9FLAO</name>
<proteinExistence type="predicted"/>
<dbReference type="Proteomes" id="UP000198657">
    <property type="component" value="Unassembled WGS sequence"/>
</dbReference>
<dbReference type="OrthoDB" id="1428755at2"/>
<protein>
    <submittedName>
        <fullName evidence="1">Uncharacterized protein</fullName>
    </submittedName>
</protein>